<dbReference type="AlphaFoldDB" id="A0A9P8PVH7"/>
<dbReference type="EMBL" id="JAEUBF010000389">
    <property type="protein sequence ID" value="KAH3679172.1"/>
    <property type="molecule type" value="Genomic_DNA"/>
</dbReference>
<dbReference type="InterPro" id="IPR001810">
    <property type="entry name" value="F-box_dom"/>
</dbReference>
<dbReference type="OrthoDB" id="10257471at2759"/>
<name>A0A9P8PVH7_9ASCO</name>
<dbReference type="SMART" id="SM00367">
    <property type="entry name" value="LRR_CC"/>
    <property type="match status" value="10"/>
</dbReference>
<proteinExistence type="predicted"/>
<dbReference type="SUPFAM" id="SSF52047">
    <property type="entry name" value="RNI-like"/>
    <property type="match status" value="1"/>
</dbReference>
<dbReference type="InterPro" id="IPR057207">
    <property type="entry name" value="FBXL15_LRR"/>
</dbReference>
<dbReference type="InterPro" id="IPR032675">
    <property type="entry name" value="LRR_dom_sf"/>
</dbReference>
<protein>
    <recommendedName>
        <fullName evidence="2">F-box domain-containing protein</fullName>
    </recommendedName>
</protein>
<dbReference type="SUPFAM" id="SSF81383">
    <property type="entry name" value="F-box domain"/>
    <property type="match status" value="1"/>
</dbReference>
<dbReference type="PANTHER" id="PTHR13318:SF190">
    <property type="entry name" value="PARTNER OF PAIRED, ISOFORM B"/>
    <property type="match status" value="1"/>
</dbReference>
<dbReference type="Gene3D" id="3.80.10.10">
    <property type="entry name" value="Ribonuclease Inhibitor"/>
    <property type="match status" value="2"/>
</dbReference>
<comment type="caution">
    <text evidence="3">The sequence shown here is derived from an EMBL/GenBank/DDBJ whole genome shotgun (WGS) entry which is preliminary data.</text>
</comment>
<evidence type="ECO:0000313" key="3">
    <source>
        <dbReference type="EMBL" id="KAH3679172.1"/>
    </source>
</evidence>
<feature type="region of interest" description="Disordered" evidence="1">
    <location>
        <begin position="21"/>
        <end position="47"/>
    </location>
</feature>
<keyword evidence="4" id="KW-1185">Reference proteome</keyword>
<sequence>MESDNSLESSVSSLARVNRDTNTPAYNQSHNNYHHHHHHHHRHHQNDLNDFDMDHDDSELNLRERFGQEPFQHDEDFYNTNSMNRLPPEILLQVFSNISQKSQLLPLLTVCKKWANLVVELLWFRPSLMDSTSIKGITKVMTTDDTFWDYKSYIRRLNLSFVVDKVNDDFLNLFSGCSNLERLTLVNCSKLSHNPIVKILQGCSKLQSVDMTGVKDINDAIFNALSENCPRLQGLYAPQCQNITNEAFLNIINSCTMLKRVKVSDCSNITDDGIIKLTENCKLLIEVDVHNCMNITDFSLQKLFTDLEQLREFRISHNPNVSDAIFKYTPEDMILDRLRILDFTGCIRITDKSVERIVQCAPRLRNVILSKCLSITDASLRALATLGKNLHYIHLGHCSNITDFGVTTLVRNCHRLQYIDLACCAQLTNTSLLELAYLPRLRRIGLVKCANINDSGIIGLIQRRSYDDTLERVHLSYCTNLTLFPIYQLLLACPRLTHLSLTGISVFLRDDILRFCRSPPSDFNEHQKQLFCVFSGQGVKDLRKYLSSMYSETNEIGLPLRGRERIINDELNIQAERFFRGGIVNAPAFQQLLPQQQQQLRLQLLQTQQIQQQVQPLQGPIDLNQINAPNRIQVDNDDDEVMGESD</sequence>
<evidence type="ECO:0000259" key="2">
    <source>
        <dbReference type="PROSITE" id="PS50181"/>
    </source>
</evidence>
<dbReference type="Pfam" id="PF12937">
    <property type="entry name" value="F-box-like"/>
    <property type="match status" value="1"/>
</dbReference>
<evidence type="ECO:0000256" key="1">
    <source>
        <dbReference type="SAM" id="MobiDB-lite"/>
    </source>
</evidence>
<dbReference type="InterPro" id="IPR036047">
    <property type="entry name" value="F-box-like_dom_sf"/>
</dbReference>
<dbReference type="InterPro" id="IPR006553">
    <property type="entry name" value="Leu-rich_rpt_Cys-con_subtyp"/>
</dbReference>
<dbReference type="GO" id="GO:0031146">
    <property type="term" value="P:SCF-dependent proteasomal ubiquitin-dependent protein catabolic process"/>
    <property type="evidence" value="ECO:0007669"/>
    <property type="project" value="TreeGrafter"/>
</dbReference>
<reference evidence="3" key="1">
    <citation type="journal article" date="2021" name="Open Biol.">
        <title>Shared evolutionary footprints suggest mitochondrial oxidative damage underlies multiple complex I losses in fungi.</title>
        <authorList>
            <person name="Schikora-Tamarit M.A."/>
            <person name="Marcet-Houben M."/>
            <person name="Nosek J."/>
            <person name="Gabaldon T."/>
        </authorList>
    </citation>
    <scope>NUCLEOTIDE SEQUENCE</scope>
    <source>
        <strain evidence="3">CBS6341</strain>
    </source>
</reference>
<organism evidence="3 4">
    <name type="scientific">Wickerhamomyces mucosus</name>
    <dbReference type="NCBI Taxonomy" id="1378264"/>
    <lineage>
        <taxon>Eukaryota</taxon>
        <taxon>Fungi</taxon>
        <taxon>Dikarya</taxon>
        <taxon>Ascomycota</taxon>
        <taxon>Saccharomycotina</taxon>
        <taxon>Saccharomycetes</taxon>
        <taxon>Phaffomycetales</taxon>
        <taxon>Wickerhamomycetaceae</taxon>
        <taxon>Wickerhamomyces</taxon>
    </lineage>
</organism>
<accession>A0A9P8PVH7</accession>
<dbReference type="PROSITE" id="PS50181">
    <property type="entry name" value="FBOX"/>
    <property type="match status" value="1"/>
</dbReference>
<gene>
    <name evidence="3" type="ORF">WICMUC_001183</name>
</gene>
<feature type="compositionally biased region" description="Basic residues" evidence="1">
    <location>
        <begin position="32"/>
        <end position="44"/>
    </location>
</feature>
<dbReference type="Pfam" id="PF25372">
    <property type="entry name" value="DUF7885"/>
    <property type="match status" value="1"/>
</dbReference>
<feature type="compositionally biased region" description="Polar residues" evidence="1">
    <location>
        <begin position="21"/>
        <end position="31"/>
    </location>
</feature>
<feature type="domain" description="F-box" evidence="2">
    <location>
        <begin position="80"/>
        <end position="126"/>
    </location>
</feature>
<dbReference type="Proteomes" id="UP000769528">
    <property type="component" value="Unassembled WGS sequence"/>
</dbReference>
<reference evidence="3" key="2">
    <citation type="submission" date="2021-01" db="EMBL/GenBank/DDBJ databases">
        <authorList>
            <person name="Schikora-Tamarit M.A."/>
        </authorList>
    </citation>
    <scope>NUCLEOTIDE SEQUENCE</scope>
    <source>
        <strain evidence="3">CBS6341</strain>
    </source>
</reference>
<dbReference type="GO" id="GO:0019005">
    <property type="term" value="C:SCF ubiquitin ligase complex"/>
    <property type="evidence" value="ECO:0007669"/>
    <property type="project" value="TreeGrafter"/>
</dbReference>
<evidence type="ECO:0000313" key="4">
    <source>
        <dbReference type="Proteomes" id="UP000769528"/>
    </source>
</evidence>
<dbReference type="PANTHER" id="PTHR13318">
    <property type="entry name" value="PARTNER OF PAIRED, ISOFORM B-RELATED"/>
    <property type="match status" value="1"/>
</dbReference>